<reference evidence="3 4" key="2">
    <citation type="journal article" date="2016" name="Genome Announc.">
        <title>Complete Genome Sequence of Sphingopyxis macrogoltabida Strain 203N (NBRC 111659), a Polyethylene Glycol Degrader.</title>
        <authorList>
            <person name="Ohtsubo Y."/>
            <person name="Nonoyama S."/>
            <person name="Nagata Y."/>
            <person name="Numata M."/>
            <person name="Tsuchikane K."/>
            <person name="Hosoyama A."/>
            <person name="Yamazoe A."/>
            <person name="Tsuda M."/>
            <person name="Fujita N."/>
            <person name="Kawai F."/>
        </authorList>
    </citation>
    <scope>NUCLEOTIDE SEQUENCE [LARGE SCALE GENOMIC DNA]</scope>
    <source>
        <strain evidence="3 4">203N</strain>
    </source>
</reference>
<dbReference type="InterPro" id="IPR052558">
    <property type="entry name" value="Siderophore_Hydrolase_D"/>
</dbReference>
<dbReference type="InterPro" id="IPR000801">
    <property type="entry name" value="Esterase-like"/>
</dbReference>
<dbReference type="Gene3D" id="3.40.50.1820">
    <property type="entry name" value="alpha/beta hydrolase"/>
    <property type="match status" value="1"/>
</dbReference>
<dbReference type="InterPro" id="IPR029058">
    <property type="entry name" value="AB_hydrolase_fold"/>
</dbReference>
<keyword evidence="4" id="KW-1185">Reference proteome</keyword>
<dbReference type="RefSeq" id="WP_054728989.1">
    <property type="nucleotide sequence ID" value="NZ_CP009429.1"/>
</dbReference>
<name>A0AAC8YYH5_SPHMC</name>
<reference evidence="4" key="1">
    <citation type="submission" date="2015-11" db="EMBL/GenBank/DDBJ databases">
        <title>Complete genome sequence of a polyethylene-glycol degrader Sphingopyxis macrogoltabida 203N (NBRC 111659).</title>
        <authorList>
            <person name="Yoshiyuki O."/>
            <person name="Shouta N."/>
            <person name="Nagata Y."/>
            <person name="Numata M."/>
            <person name="Tsuchikane K."/>
            <person name="Hosoyama A."/>
            <person name="Yamazoe A."/>
            <person name="Tsuda M."/>
            <person name="Fujita N."/>
            <person name="Kawai F."/>
        </authorList>
    </citation>
    <scope>NUCLEOTIDE SEQUENCE [LARGE SCALE GENOMIC DNA]</scope>
    <source>
        <strain evidence="4">203N</strain>
    </source>
</reference>
<comment type="similarity">
    <text evidence="1">Belongs to the esterase D family.</text>
</comment>
<dbReference type="EMBL" id="CP013344">
    <property type="protein sequence ID" value="AMU88553.1"/>
    <property type="molecule type" value="Genomic_DNA"/>
</dbReference>
<evidence type="ECO:0000313" key="3">
    <source>
        <dbReference type="EMBL" id="AMU88553.1"/>
    </source>
</evidence>
<evidence type="ECO:0008006" key="5">
    <source>
        <dbReference type="Google" id="ProtNLM"/>
    </source>
</evidence>
<dbReference type="PANTHER" id="PTHR40841:SF2">
    <property type="entry name" value="SIDEROPHORE-DEGRADING ESTERASE (EUROFUNG)"/>
    <property type="match status" value="1"/>
</dbReference>
<evidence type="ECO:0000313" key="4">
    <source>
        <dbReference type="Proteomes" id="UP000076088"/>
    </source>
</evidence>
<dbReference type="Pfam" id="PF00756">
    <property type="entry name" value="Esterase"/>
    <property type="match status" value="1"/>
</dbReference>
<gene>
    <name evidence="3" type="ORF">ATM17_05785</name>
</gene>
<sequence>MQDIDQPGEERISTRPLPAISMFPRTQYFEIDSEKAGARYAVWVTTPTSYDREPDRRFPAIYSPDGNRNTAFTAGLCDLNEWDLMDPFQATIQICVGYTDEDAGRALAVRARDLLPPNEALPSGMVENMRNSADNGVLDPAGIELYIHNLENPAGDRFLAFLTKELHPFICRTYRIETDSIGLFGHSYGGLFATYAALQDRTIFRHFGASSPGILVGRSVIFDLYAEAVAKGGLSDRHLHMTVAAREITDPGIYQPMVGGGTVEFMQLAGTTPLKGLTFSGRFFDDETHITVKPAAMHSFLRAFYLRHG</sequence>
<dbReference type="GO" id="GO:0016788">
    <property type="term" value="F:hydrolase activity, acting on ester bonds"/>
    <property type="evidence" value="ECO:0007669"/>
    <property type="project" value="TreeGrafter"/>
</dbReference>
<evidence type="ECO:0000256" key="2">
    <source>
        <dbReference type="ARBA" id="ARBA00022801"/>
    </source>
</evidence>
<dbReference type="KEGG" id="smaz:LH19_14150"/>
<dbReference type="Proteomes" id="UP000076088">
    <property type="component" value="Chromosome"/>
</dbReference>
<keyword evidence="2" id="KW-0378">Hydrolase</keyword>
<protein>
    <recommendedName>
        <fullName evidence="5">Esterase</fullName>
    </recommendedName>
</protein>
<proteinExistence type="inferred from homology"/>
<dbReference type="AlphaFoldDB" id="A0AAC8YYH5"/>
<dbReference type="PANTHER" id="PTHR40841">
    <property type="entry name" value="SIDEROPHORE TRIACETYLFUSARININE C ESTERASE"/>
    <property type="match status" value="1"/>
</dbReference>
<accession>A0AAC8YYH5</accession>
<organism evidence="3 4">
    <name type="scientific">Sphingopyxis macrogoltabida</name>
    <name type="common">Sphingomonas macrogoltabidus</name>
    <dbReference type="NCBI Taxonomy" id="33050"/>
    <lineage>
        <taxon>Bacteria</taxon>
        <taxon>Pseudomonadati</taxon>
        <taxon>Pseudomonadota</taxon>
        <taxon>Alphaproteobacteria</taxon>
        <taxon>Sphingomonadales</taxon>
        <taxon>Sphingomonadaceae</taxon>
        <taxon>Sphingopyxis</taxon>
    </lineage>
</organism>
<dbReference type="SUPFAM" id="SSF53474">
    <property type="entry name" value="alpha/beta-Hydrolases"/>
    <property type="match status" value="1"/>
</dbReference>
<evidence type="ECO:0000256" key="1">
    <source>
        <dbReference type="ARBA" id="ARBA00005622"/>
    </source>
</evidence>